<accession>A0A8H3UDN0</accession>
<evidence type="ECO:0000313" key="3">
    <source>
        <dbReference type="Proteomes" id="UP000447873"/>
    </source>
</evidence>
<sequence>MPTPVCINLLSAFWKAARRLLGAGAGTQQQQLQIQFPCSDHWSPDVGGMHLDLMWLTRTQIQNGTLQCTSMTKDVIQANQMPRSFSRQISSLHINARPFAGRSATATAQSTWSSEVVSGEEREEANFAFDGAGHRDVR</sequence>
<organism evidence="2 3">
    <name type="scientific">Venturia inaequalis</name>
    <name type="common">Apple scab fungus</name>
    <dbReference type="NCBI Taxonomy" id="5025"/>
    <lineage>
        <taxon>Eukaryota</taxon>
        <taxon>Fungi</taxon>
        <taxon>Dikarya</taxon>
        <taxon>Ascomycota</taxon>
        <taxon>Pezizomycotina</taxon>
        <taxon>Dothideomycetes</taxon>
        <taxon>Pleosporomycetidae</taxon>
        <taxon>Venturiales</taxon>
        <taxon>Venturiaceae</taxon>
        <taxon>Venturia</taxon>
    </lineage>
</organism>
<evidence type="ECO:0000256" key="1">
    <source>
        <dbReference type="SAM" id="MobiDB-lite"/>
    </source>
</evidence>
<comment type="caution">
    <text evidence="2">The sequence shown here is derived from an EMBL/GenBank/DDBJ whole genome shotgun (WGS) entry which is preliminary data.</text>
</comment>
<feature type="region of interest" description="Disordered" evidence="1">
    <location>
        <begin position="110"/>
        <end position="138"/>
    </location>
</feature>
<protein>
    <submittedName>
        <fullName evidence="2">Uncharacterized protein</fullName>
    </submittedName>
</protein>
<name>A0A8H3UDN0_VENIN</name>
<dbReference type="Proteomes" id="UP000447873">
    <property type="component" value="Unassembled WGS sequence"/>
</dbReference>
<dbReference type="EMBL" id="WNWS01000462">
    <property type="protein sequence ID" value="KAE9967353.1"/>
    <property type="molecule type" value="Genomic_DNA"/>
</dbReference>
<gene>
    <name evidence="2" type="ORF">EG328_008273</name>
</gene>
<proteinExistence type="predicted"/>
<dbReference type="AlphaFoldDB" id="A0A8H3UDN0"/>
<evidence type="ECO:0000313" key="2">
    <source>
        <dbReference type="EMBL" id="KAE9967353.1"/>
    </source>
</evidence>
<reference evidence="2 3" key="1">
    <citation type="submission" date="2018-12" db="EMBL/GenBank/DDBJ databases">
        <title>Venturia inaequalis Genome Resource.</title>
        <authorList>
            <person name="Lichtner F.J."/>
        </authorList>
    </citation>
    <scope>NUCLEOTIDE SEQUENCE [LARGE SCALE GENOMIC DNA]</scope>
    <source>
        <strain evidence="2 3">120213</strain>
    </source>
</reference>